<protein>
    <submittedName>
        <fullName evidence="3">Uncharacterized protein</fullName>
    </submittedName>
</protein>
<reference evidence="3" key="1">
    <citation type="journal article" date="2023" name="Nat. Commun.">
        <title>Diploid and tetraploid genomes of Acorus and the evolution of monocots.</title>
        <authorList>
            <person name="Ma L."/>
            <person name="Liu K.W."/>
            <person name="Li Z."/>
            <person name="Hsiao Y.Y."/>
            <person name="Qi Y."/>
            <person name="Fu T."/>
            <person name="Tang G.D."/>
            <person name="Zhang D."/>
            <person name="Sun W.H."/>
            <person name="Liu D.K."/>
            <person name="Li Y."/>
            <person name="Chen G.Z."/>
            <person name="Liu X.D."/>
            <person name="Liao X.Y."/>
            <person name="Jiang Y.T."/>
            <person name="Yu X."/>
            <person name="Hao Y."/>
            <person name="Huang J."/>
            <person name="Zhao X.W."/>
            <person name="Ke S."/>
            <person name="Chen Y.Y."/>
            <person name="Wu W.L."/>
            <person name="Hsu J.L."/>
            <person name="Lin Y.F."/>
            <person name="Huang M.D."/>
            <person name="Li C.Y."/>
            <person name="Huang L."/>
            <person name="Wang Z.W."/>
            <person name="Zhao X."/>
            <person name="Zhong W.Y."/>
            <person name="Peng D.H."/>
            <person name="Ahmad S."/>
            <person name="Lan S."/>
            <person name="Zhang J.S."/>
            <person name="Tsai W.C."/>
            <person name="Van de Peer Y."/>
            <person name="Liu Z.J."/>
        </authorList>
    </citation>
    <scope>NUCLEOTIDE SEQUENCE</scope>
    <source>
        <strain evidence="3">SCP</strain>
    </source>
</reference>
<feature type="compositionally biased region" description="Polar residues" evidence="1">
    <location>
        <begin position="1"/>
        <end position="10"/>
    </location>
</feature>
<comment type="caution">
    <text evidence="3">The sequence shown here is derived from an EMBL/GenBank/DDBJ whole genome shotgun (WGS) entry which is preliminary data.</text>
</comment>
<feature type="region of interest" description="Disordered" evidence="1">
    <location>
        <begin position="86"/>
        <end position="108"/>
    </location>
</feature>
<keyword evidence="2" id="KW-0472">Membrane</keyword>
<evidence type="ECO:0000256" key="2">
    <source>
        <dbReference type="SAM" id="Phobius"/>
    </source>
</evidence>
<evidence type="ECO:0000313" key="4">
    <source>
        <dbReference type="Proteomes" id="UP001179952"/>
    </source>
</evidence>
<dbReference type="Proteomes" id="UP001179952">
    <property type="component" value="Unassembled WGS sequence"/>
</dbReference>
<keyword evidence="2" id="KW-1133">Transmembrane helix</keyword>
<keyword evidence="4" id="KW-1185">Reference proteome</keyword>
<evidence type="ECO:0000256" key="1">
    <source>
        <dbReference type="SAM" id="MobiDB-lite"/>
    </source>
</evidence>
<feature type="region of interest" description="Disordered" evidence="1">
    <location>
        <begin position="1"/>
        <end position="21"/>
    </location>
</feature>
<organism evidence="3 4">
    <name type="scientific">Acorus gramineus</name>
    <name type="common">Dwarf sweet flag</name>
    <dbReference type="NCBI Taxonomy" id="55184"/>
    <lineage>
        <taxon>Eukaryota</taxon>
        <taxon>Viridiplantae</taxon>
        <taxon>Streptophyta</taxon>
        <taxon>Embryophyta</taxon>
        <taxon>Tracheophyta</taxon>
        <taxon>Spermatophyta</taxon>
        <taxon>Magnoliopsida</taxon>
        <taxon>Liliopsida</taxon>
        <taxon>Acoraceae</taxon>
        <taxon>Acorus</taxon>
    </lineage>
</organism>
<dbReference type="AlphaFoldDB" id="A0AAV9B5B8"/>
<accession>A0AAV9B5B8</accession>
<evidence type="ECO:0000313" key="3">
    <source>
        <dbReference type="EMBL" id="KAK1271222.1"/>
    </source>
</evidence>
<feature type="compositionally biased region" description="Basic residues" evidence="1">
    <location>
        <begin position="89"/>
        <end position="98"/>
    </location>
</feature>
<name>A0AAV9B5B8_ACOGR</name>
<gene>
    <name evidence="3" type="ORF">QJS04_geneDACA014138</name>
</gene>
<feature type="transmembrane region" description="Helical" evidence="2">
    <location>
        <begin position="28"/>
        <end position="49"/>
    </location>
</feature>
<reference evidence="3" key="2">
    <citation type="submission" date="2023-06" db="EMBL/GenBank/DDBJ databases">
        <authorList>
            <person name="Ma L."/>
            <person name="Liu K.-W."/>
            <person name="Li Z."/>
            <person name="Hsiao Y.-Y."/>
            <person name="Qi Y."/>
            <person name="Fu T."/>
            <person name="Tang G."/>
            <person name="Zhang D."/>
            <person name="Sun W.-H."/>
            <person name="Liu D.-K."/>
            <person name="Li Y."/>
            <person name="Chen G.-Z."/>
            <person name="Liu X.-D."/>
            <person name="Liao X.-Y."/>
            <person name="Jiang Y.-T."/>
            <person name="Yu X."/>
            <person name="Hao Y."/>
            <person name="Huang J."/>
            <person name="Zhao X.-W."/>
            <person name="Ke S."/>
            <person name="Chen Y.-Y."/>
            <person name="Wu W.-L."/>
            <person name="Hsu J.-L."/>
            <person name="Lin Y.-F."/>
            <person name="Huang M.-D."/>
            <person name="Li C.-Y."/>
            <person name="Huang L."/>
            <person name="Wang Z.-W."/>
            <person name="Zhao X."/>
            <person name="Zhong W.-Y."/>
            <person name="Peng D.-H."/>
            <person name="Ahmad S."/>
            <person name="Lan S."/>
            <person name="Zhang J.-S."/>
            <person name="Tsai W.-C."/>
            <person name="Van De Peer Y."/>
            <person name="Liu Z.-J."/>
        </authorList>
    </citation>
    <scope>NUCLEOTIDE SEQUENCE</scope>
    <source>
        <strain evidence="3">SCP</strain>
        <tissue evidence="3">Leaves</tissue>
    </source>
</reference>
<proteinExistence type="predicted"/>
<sequence>MNPNKPLTRQSDQHGFEISRQNQLSRPVVAFATSASAMALPGAALRTVLIDSDEFRSMMMTCGVPSPADPAAETLQTDPSIHICEKRNSNRSRKRKNKGTCPLSMGSC</sequence>
<keyword evidence="2" id="KW-0812">Transmembrane</keyword>
<dbReference type="EMBL" id="JAUJYN010000005">
    <property type="protein sequence ID" value="KAK1271222.1"/>
    <property type="molecule type" value="Genomic_DNA"/>
</dbReference>